<dbReference type="InterPro" id="IPR025857">
    <property type="entry name" value="MacB_PCD"/>
</dbReference>
<keyword evidence="3 7" id="KW-0812">Transmembrane</keyword>
<proteinExistence type="inferred from homology"/>
<accession>A0ABT7N0X8</accession>
<evidence type="ECO:0000256" key="6">
    <source>
        <dbReference type="ARBA" id="ARBA00038076"/>
    </source>
</evidence>
<dbReference type="InterPro" id="IPR003838">
    <property type="entry name" value="ABC3_permease_C"/>
</dbReference>
<dbReference type="PANTHER" id="PTHR30572:SF4">
    <property type="entry name" value="ABC TRANSPORTER PERMEASE YTRF"/>
    <property type="match status" value="1"/>
</dbReference>
<organism evidence="10 11">
    <name type="scientific">Microbacterium candidum</name>
    <dbReference type="NCBI Taxonomy" id="3041922"/>
    <lineage>
        <taxon>Bacteria</taxon>
        <taxon>Bacillati</taxon>
        <taxon>Actinomycetota</taxon>
        <taxon>Actinomycetes</taxon>
        <taxon>Micrococcales</taxon>
        <taxon>Microbacteriaceae</taxon>
        <taxon>Microbacterium</taxon>
    </lineage>
</organism>
<dbReference type="RefSeq" id="WP_286289320.1">
    <property type="nucleotide sequence ID" value="NZ_JASXSZ010000004.1"/>
</dbReference>
<evidence type="ECO:0000256" key="7">
    <source>
        <dbReference type="SAM" id="Phobius"/>
    </source>
</evidence>
<evidence type="ECO:0000256" key="3">
    <source>
        <dbReference type="ARBA" id="ARBA00022692"/>
    </source>
</evidence>
<evidence type="ECO:0000259" key="9">
    <source>
        <dbReference type="Pfam" id="PF12704"/>
    </source>
</evidence>
<evidence type="ECO:0000256" key="2">
    <source>
        <dbReference type="ARBA" id="ARBA00022475"/>
    </source>
</evidence>
<feature type="domain" description="MacB-like periplasmic core" evidence="9">
    <location>
        <begin position="23"/>
        <end position="239"/>
    </location>
</feature>
<feature type="transmembrane region" description="Helical" evidence="7">
    <location>
        <begin position="23"/>
        <end position="42"/>
    </location>
</feature>
<comment type="subcellular location">
    <subcellularLocation>
        <location evidence="1">Cell membrane</location>
        <topology evidence="1">Multi-pass membrane protein</topology>
    </subcellularLocation>
</comment>
<evidence type="ECO:0000313" key="10">
    <source>
        <dbReference type="EMBL" id="MDL9980365.1"/>
    </source>
</evidence>
<keyword evidence="4 7" id="KW-1133">Transmembrane helix</keyword>
<reference evidence="10 11" key="1">
    <citation type="submission" date="2023-06" db="EMBL/GenBank/DDBJ databases">
        <title>Microbacterium sp. nov., isolated from a waste landfill.</title>
        <authorList>
            <person name="Wen W."/>
        </authorList>
    </citation>
    <scope>NUCLEOTIDE SEQUENCE [LARGE SCALE GENOMIC DNA]</scope>
    <source>
        <strain evidence="10 11">ASV49</strain>
    </source>
</reference>
<gene>
    <name evidence="10" type="ORF">QSV35_13560</name>
</gene>
<keyword evidence="5 7" id="KW-0472">Membrane</keyword>
<feature type="transmembrane region" description="Helical" evidence="7">
    <location>
        <begin position="396"/>
        <end position="420"/>
    </location>
</feature>
<feature type="domain" description="ABC3 transporter permease C-terminal" evidence="8">
    <location>
        <begin position="308"/>
        <end position="421"/>
    </location>
</feature>
<dbReference type="EMBL" id="JASXSZ010000004">
    <property type="protein sequence ID" value="MDL9980365.1"/>
    <property type="molecule type" value="Genomic_DNA"/>
</dbReference>
<feature type="transmembrane region" description="Helical" evidence="7">
    <location>
        <begin position="348"/>
        <end position="376"/>
    </location>
</feature>
<evidence type="ECO:0000256" key="5">
    <source>
        <dbReference type="ARBA" id="ARBA00023136"/>
    </source>
</evidence>
<comment type="similarity">
    <text evidence="6">Belongs to the ABC-4 integral membrane protein family.</text>
</comment>
<keyword evidence="11" id="KW-1185">Reference proteome</keyword>
<dbReference type="PANTHER" id="PTHR30572">
    <property type="entry name" value="MEMBRANE COMPONENT OF TRANSPORTER-RELATED"/>
    <property type="match status" value="1"/>
</dbReference>
<evidence type="ECO:0000256" key="1">
    <source>
        <dbReference type="ARBA" id="ARBA00004651"/>
    </source>
</evidence>
<dbReference type="InterPro" id="IPR050250">
    <property type="entry name" value="Macrolide_Exporter_MacB"/>
</dbReference>
<dbReference type="Proteomes" id="UP001235064">
    <property type="component" value="Unassembled WGS sequence"/>
</dbReference>
<keyword evidence="2" id="KW-1003">Cell membrane</keyword>
<dbReference type="Pfam" id="PF12704">
    <property type="entry name" value="MacB_PCD"/>
    <property type="match status" value="1"/>
</dbReference>
<dbReference type="Pfam" id="PF02687">
    <property type="entry name" value="FtsX"/>
    <property type="match status" value="1"/>
</dbReference>
<name>A0ABT7N0X8_9MICO</name>
<sequence length="430" mass="45407">MSAIVGALAEAWAEVRHHKLRVLLSLIGIALAVGAIAAVVAFSEYQKQAMAENSDREGGRQATLSISAALAGGDTGPGPVGPDVVMAGPVPGAQGQSSGGPSTVDWDGVDAAFARVAERYGFSHTTRVAEGMQLTLQTPDQVRPVQTRLIDPDWTVIHRAPLKEGRWLRASDAELLAPAVVISQPLWEAYGSPDLAQHPTITITGDGAGVAQVVGVTPKQGPWDDQKTMVMLYDAYRSRVDQLPAEASVHREVWVPPAMAREIGPVLAMDMRAAVGTGTSISVSRTDWGSRPEMESSMVMFELVAGGIAGLVLLLGGLGLVNIQLVAMRQRIREIGIRRSFGATAGRIFTTVLLESVVATAVAGVFGIALAVVILRMPFVMQMFPMQDVPPFPLRAAFTALIAAVAIGALAGFIPALTAVRSRVIDALRF</sequence>
<evidence type="ECO:0000256" key="4">
    <source>
        <dbReference type="ARBA" id="ARBA00022989"/>
    </source>
</evidence>
<protein>
    <submittedName>
        <fullName evidence="10">ABC transporter permease</fullName>
    </submittedName>
</protein>
<comment type="caution">
    <text evidence="10">The sequence shown here is derived from an EMBL/GenBank/DDBJ whole genome shotgun (WGS) entry which is preliminary data.</text>
</comment>
<evidence type="ECO:0000313" key="11">
    <source>
        <dbReference type="Proteomes" id="UP001235064"/>
    </source>
</evidence>
<evidence type="ECO:0000259" key="8">
    <source>
        <dbReference type="Pfam" id="PF02687"/>
    </source>
</evidence>
<feature type="transmembrane region" description="Helical" evidence="7">
    <location>
        <begin position="303"/>
        <end position="327"/>
    </location>
</feature>